<dbReference type="GO" id="GO:0042276">
    <property type="term" value="P:error-prone translesion synthesis"/>
    <property type="evidence" value="ECO:0007669"/>
    <property type="project" value="TreeGrafter"/>
</dbReference>
<feature type="region of interest" description="Disordered" evidence="14">
    <location>
        <begin position="1337"/>
        <end position="1403"/>
    </location>
</feature>
<dbReference type="PANTHER" id="PTHR45990">
    <property type="entry name" value="DNA REPAIR PROTEIN REV1"/>
    <property type="match status" value="1"/>
</dbReference>
<dbReference type="Pfam" id="PF16589">
    <property type="entry name" value="BRCT_2"/>
    <property type="match status" value="1"/>
</dbReference>
<evidence type="ECO:0000256" key="4">
    <source>
        <dbReference type="ARBA" id="ARBA00020399"/>
    </source>
</evidence>
<feature type="compositionally biased region" description="Low complexity" evidence="14">
    <location>
        <begin position="1443"/>
        <end position="1455"/>
    </location>
</feature>
<sequence length="1658" mass="182880">MAHQGSNSCNGRGRGRKRGADSDGFEKWGGYMSAKITKLEDQYQQEAGKSHGLFSGIAIFVNGYTEPSGEELKRIMLCNGGTFHHYYSRRRTTHIIAANLPQTKVRNMDTSRIVKASWIVDSLTAGKVLDYTNYLLYTKQSSAQPKLAFTKTLPKTEPVSYDQPEPVAVTTSHRELSETVAKGANIEKESTIVGVIVKPTSTGTNDSSQQRITKNIKKEDVGDEVINTDYSHEVVAVKADIVSEVETVPDIFKINEFSSNLETIDLLKEGTDVLSKKQFFNSSIKGNSISVHGAEEPHQSNSNTDLSETEARAGFINTSETATVSGITDVQHPDDSNDKEKRMESNSLYNDTVASSCESRHLVAVKLSRRTTSPSLFSSNESSHTSPVSDDHLESIPENDMLREMSALTAKGDHLKITPENDDTLKEVSAQNSDDDMPQDVMADCSSHTDRITSSEEISDMIFSKEVISVINVDISHVSVNSSDVNAPNSNKHSKSLNDSIRKQLTEKTSNISNTTNPNFLTDFYNNSRLHHLSTMSAMFKDYVVKLLKKPPDASGKERFKHFLKQHRVSQTSEASAHISNTSSNTLIINSVPNVYSDSPKTVNNSSEKFIMHIDMDCFFVSVGLRTRPDLIGKPVAVTHAKGNPKNKSRPDPQVEFDLYKRRLKENSTKTEIGNISKYKLSSITANNSRKMEVCQKVPSEMDEGFNDDFNDFDDEDENALQMLDIVDPINVAENQHALISLKQPSDKTAEDPVGSTSSCSEDRLPEKTNILPPDSSSSLSEVNCVSRKEPNNKSAEDQAGNASLSFEGKLPGKTGRLQLDSCSSLSEVASCSYEARAAGVRNGMFLGAALKLCPDLLTIPYDFEGYKEVSYQLYDVVASYSRRIEAVSCDELFLDVTELLRECGADDVPLQLAACLREQVTSVTRCGCSVGIGASKLAARLATKLAKPHGQVHLPGHNLQQHVQTLPVRELPGVGGSTSHRLSMAGVTLCGQLQRWSEARLSSMFGPRTAATLYRYCRGVDDRPLNSHHVRKSVSAEVNYGIRFSSHDDIEQFLKELCVEVSQRLRSIEVQGRLITLKLKVRSKEAPVETAKYMGHGVCDNIAKSSSLNQHTDAPDVILKEVLALVKQVKVPPVDFRGVGVQVSRLNNDKEGRGTTAATGTSAITRFLVKGKNKEDQRKAQTVDRGVIDGNKTDTSENELYNENILKNAAKRTEIKNATRPTTNLQRFLQQKSTSSSEPKQAIPQSKSIENVAKTIDIEVLNQLPEDMRKQIIEEYRQQGYIIPNEANINKSNIIPTHGVFTTKKVEPSIENAITATVYDCPKPATSSVSFVYDDPKPGTSGLQNKSSFNPLPYRNSSSDDSQSTSHTVIAVNDTSKNLVDHSDTAAQDDEDPDKEEVINTSQVDNSFLSALPDDLKEEMKRDYQRQKNVLRILTSPQKTFPLSSPQKSSPSKLTTVWPIHSPSKKSSPHKPAFNINTVGNRRGRRKGRPPKSNVQRTTSRTTKQAGASCSRNDKAETAAAAVGVSSDNGSVETGSQQNTQGNDAGNKTRTDEEAMPSLCGEESLAAVKPLIREWVSSCSEPDEQDTTIIALYYASLAQHRHIEMLDILVKFLFRLISECSHESKDAWRVVYATVVEKLQQHMMINFSAPLKLSTFK</sequence>
<dbReference type="Gene3D" id="3.40.1170.60">
    <property type="match status" value="1"/>
</dbReference>
<keyword evidence="8" id="KW-0479">Metal-binding</keyword>
<evidence type="ECO:0000256" key="7">
    <source>
        <dbReference type="ARBA" id="ARBA00022695"/>
    </source>
</evidence>
<feature type="compositionally biased region" description="Polar residues" evidence="14">
    <location>
        <begin position="319"/>
        <end position="328"/>
    </location>
</feature>
<evidence type="ECO:0000256" key="12">
    <source>
        <dbReference type="ARBA" id="ARBA00023204"/>
    </source>
</evidence>
<dbReference type="GO" id="GO:0003684">
    <property type="term" value="F:damaged DNA binding"/>
    <property type="evidence" value="ECO:0007669"/>
    <property type="project" value="InterPro"/>
</dbReference>
<dbReference type="FunFam" id="3.30.1490.100:FF:000001">
    <property type="entry name" value="DNA repair protein REV1"/>
    <property type="match status" value="1"/>
</dbReference>
<comment type="subcellular location">
    <subcellularLocation>
        <location evidence="2">Nucleus</location>
    </subcellularLocation>
</comment>
<evidence type="ECO:0000256" key="6">
    <source>
        <dbReference type="ARBA" id="ARBA00022679"/>
    </source>
</evidence>
<dbReference type="SUPFAM" id="SSF100879">
    <property type="entry name" value="Lesion bypass DNA polymerase (Y-family), little finger domain"/>
    <property type="match status" value="1"/>
</dbReference>
<feature type="compositionally biased region" description="Polar residues" evidence="14">
    <location>
        <begin position="1494"/>
        <end position="1512"/>
    </location>
</feature>
<feature type="region of interest" description="Disordered" evidence="14">
    <location>
        <begin position="319"/>
        <end position="345"/>
    </location>
</feature>
<dbReference type="GO" id="GO:0006281">
    <property type="term" value="P:DNA repair"/>
    <property type="evidence" value="ECO:0007669"/>
    <property type="project" value="UniProtKB-KW"/>
</dbReference>
<feature type="domain" description="BRCT" evidence="15">
    <location>
        <begin position="49"/>
        <end position="136"/>
    </location>
</feature>
<evidence type="ECO:0000256" key="13">
    <source>
        <dbReference type="ARBA" id="ARBA00023242"/>
    </source>
</evidence>
<dbReference type="InterPro" id="IPR043128">
    <property type="entry name" value="Rev_trsase/Diguanyl_cyclase"/>
</dbReference>
<dbReference type="GO" id="GO:0005634">
    <property type="term" value="C:nucleus"/>
    <property type="evidence" value="ECO:0007669"/>
    <property type="project" value="UniProtKB-SubCell"/>
</dbReference>
<keyword evidence="7" id="KW-0548">Nucleotidyltransferase</keyword>
<feature type="region of interest" description="Disordered" evidence="14">
    <location>
        <begin position="741"/>
        <end position="807"/>
    </location>
</feature>
<feature type="compositionally biased region" description="Polar residues" evidence="14">
    <location>
        <begin position="1342"/>
        <end position="1351"/>
    </location>
</feature>
<name>A0A6A7FQN7_9CRUS</name>
<dbReference type="Gene3D" id="1.10.150.20">
    <property type="entry name" value="5' to 3' exonuclease, C-terminal subdomain"/>
    <property type="match status" value="1"/>
</dbReference>
<dbReference type="InterPro" id="IPR036420">
    <property type="entry name" value="BRCT_dom_sf"/>
</dbReference>
<feature type="region of interest" description="Disordered" evidence="14">
    <location>
        <begin position="372"/>
        <end position="394"/>
    </location>
</feature>
<comment type="similarity">
    <text evidence="3">Belongs to the DNA polymerase type-Y family.</text>
</comment>
<dbReference type="Pfam" id="PF21999">
    <property type="entry name" value="IMS_HHH_1"/>
    <property type="match status" value="1"/>
</dbReference>
<keyword evidence="5" id="KW-0237">DNA synthesis</keyword>
<dbReference type="PROSITE" id="PS50173">
    <property type="entry name" value="UMUC"/>
    <property type="match status" value="1"/>
</dbReference>
<evidence type="ECO:0000256" key="10">
    <source>
        <dbReference type="ARBA" id="ARBA00022842"/>
    </source>
</evidence>
<dbReference type="Pfam" id="PF11799">
    <property type="entry name" value="IMS_C"/>
    <property type="match status" value="1"/>
</dbReference>
<dbReference type="PANTHER" id="PTHR45990:SF1">
    <property type="entry name" value="DNA REPAIR PROTEIN REV1"/>
    <property type="match status" value="1"/>
</dbReference>
<dbReference type="Pfam" id="PF14377">
    <property type="entry name" value="UBM"/>
    <property type="match status" value="2"/>
</dbReference>
<evidence type="ECO:0000256" key="3">
    <source>
        <dbReference type="ARBA" id="ARBA00010945"/>
    </source>
</evidence>
<feature type="compositionally biased region" description="Basic and acidic residues" evidence="14">
    <location>
        <begin position="331"/>
        <end position="344"/>
    </location>
</feature>
<evidence type="ECO:0000256" key="5">
    <source>
        <dbReference type="ARBA" id="ARBA00022634"/>
    </source>
</evidence>
<dbReference type="Gene3D" id="6.10.250.1630">
    <property type="match status" value="1"/>
</dbReference>
<evidence type="ECO:0000256" key="14">
    <source>
        <dbReference type="SAM" id="MobiDB-lite"/>
    </source>
</evidence>
<dbReference type="FunFam" id="3.40.50.10190:FF:000011">
    <property type="entry name" value="DNA repair protein REV1"/>
    <property type="match status" value="1"/>
</dbReference>
<feature type="compositionally biased region" description="Basic and acidic residues" evidence="14">
    <location>
        <begin position="787"/>
        <end position="797"/>
    </location>
</feature>
<comment type="cofactor">
    <cofactor evidence="1">
        <name>Mg(2+)</name>
        <dbReference type="ChEBI" id="CHEBI:18420"/>
    </cofactor>
</comment>
<dbReference type="InterPro" id="IPR025527">
    <property type="entry name" value="HUWE1/Rev1_UBM"/>
</dbReference>
<evidence type="ECO:0000259" key="15">
    <source>
        <dbReference type="PROSITE" id="PS50172"/>
    </source>
</evidence>
<evidence type="ECO:0000256" key="11">
    <source>
        <dbReference type="ARBA" id="ARBA00023125"/>
    </source>
</evidence>
<dbReference type="Gene3D" id="1.20.58.1280">
    <property type="entry name" value="DNA repair protein Rev1, C-terminal domain"/>
    <property type="match status" value="1"/>
</dbReference>
<dbReference type="InterPro" id="IPR043502">
    <property type="entry name" value="DNA/RNA_pol_sf"/>
</dbReference>
<dbReference type="GO" id="GO:0070987">
    <property type="term" value="P:error-free translesion synthesis"/>
    <property type="evidence" value="ECO:0007669"/>
    <property type="project" value="TreeGrafter"/>
</dbReference>
<dbReference type="InterPro" id="IPR031991">
    <property type="entry name" value="Rev1_C"/>
</dbReference>
<dbReference type="SMART" id="SM00292">
    <property type="entry name" value="BRCT"/>
    <property type="match status" value="1"/>
</dbReference>
<dbReference type="InterPro" id="IPR036775">
    <property type="entry name" value="DNA_pol_Y-fam_lit_finger_sf"/>
</dbReference>
<evidence type="ECO:0000259" key="16">
    <source>
        <dbReference type="PROSITE" id="PS50173"/>
    </source>
</evidence>
<dbReference type="SUPFAM" id="SSF56672">
    <property type="entry name" value="DNA/RNA polymerases"/>
    <property type="match status" value="2"/>
</dbReference>
<keyword evidence="11" id="KW-0238">DNA-binding</keyword>
<dbReference type="CDD" id="cd17719">
    <property type="entry name" value="BRCT_Rev1"/>
    <property type="match status" value="1"/>
</dbReference>
<dbReference type="EMBL" id="IACT01001159">
    <property type="protein sequence ID" value="LAC20520.1"/>
    <property type="molecule type" value="mRNA"/>
</dbReference>
<dbReference type="InterPro" id="IPR038401">
    <property type="entry name" value="Rev1_C_sf"/>
</dbReference>
<dbReference type="InterPro" id="IPR001126">
    <property type="entry name" value="UmuC"/>
</dbReference>
<organism evidence="17">
    <name type="scientific">Hirondellea gigas</name>
    <dbReference type="NCBI Taxonomy" id="1518452"/>
    <lineage>
        <taxon>Eukaryota</taxon>
        <taxon>Metazoa</taxon>
        <taxon>Ecdysozoa</taxon>
        <taxon>Arthropoda</taxon>
        <taxon>Crustacea</taxon>
        <taxon>Multicrustacea</taxon>
        <taxon>Malacostraca</taxon>
        <taxon>Eumalacostraca</taxon>
        <taxon>Peracarida</taxon>
        <taxon>Amphipoda</taxon>
        <taxon>Amphilochidea</taxon>
        <taxon>Lysianassida</taxon>
        <taxon>Lysianassidira</taxon>
        <taxon>Lysianassoidea</taxon>
        <taxon>Lysianassidae</taxon>
        <taxon>Hirondellea</taxon>
    </lineage>
</organism>
<dbReference type="Gene3D" id="3.30.70.270">
    <property type="match status" value="2"/>
</dbReference>
<dbReference type="PROSITE" id="PS50172">
    <property type="entry name" value="BRCT"/>
    <property type="match status" value="1"/>
</dbReference>
<dbReference type="Gene3D" id="3.30.1490.100">
    <property type="entry name" value="DNA polymerase, Y-family, little finger domain"/>
    <property type="match status" value="1"/>
</dbReference>
<dbReference type="GO" id="GO:0003887">
    <property type="term" value="F:DNA-directed DNA polymerase activity"/>
    <property type="evidence" value="ECO:0007669"/>
    <property type="project" value="InterPro"/>
</dbReference>
<dbReference type="InterPro" id="IPR053848">
    <property type="entry name" value="IMS_HHH_1"/>
</dbReference>
<dbReference type="GO" id="GO:0017125">
    <property type="term" value="F:deoxycytidyl transferase activity"/>
    <property type="evidence" value="ECO:0007669"/>
    <property type="project" value="TreeGrafter"/>
</dbReference>
<feature type="region of interest" description="Disordered" evidence="14">
    <location>
        <begin position="1436"/>
        <end position="1559"/>
    </location>
</feature>
<keyword evidence="10" id="KW-0460">Magnesium</keyword>
<keyword evidence="6" id="KW-0808">Transferase</keyword>
<keyword evidence="12" id="KW-0234">DNA repair</keyword>
<feature type="compositionally biased region" description="Polar residues" evidence="14">
    <location>
        <begin position="1527"/>
        <end position="1547"/>
    </location>
</feature>
<dbReference type="InterPro" id="IPR001357">
    <property type="entry name" value="BRCT_dom"/>
</dbReference>
<dbReference type="GO" id="GO:0046872">
    <property type="term" value="F:metal ion binding"/>
    <property type="evidence" value="ECO:0007669"/>
    <property type="project" value="UniProtKB-KW"/>
</dbReference>
<feature type="region of interest" description="Disordered" evidence="14">
    <location>
        <begin position="1"/>
        <end position="22"/>
    </location>
</feature>
<accession>A0A6A7FQN7</accession>
<keyword evidence="13" id="KW-0539">Nucleus</keyword>
<keyword evidence="9" id="KW-0227">DNA damage</keyword>
<reference evidence="17" key="1">
    <citation type="submission" date="2017-11" db="EMBL/GenBank/DDBJ databases">
        <title>The sensing device of the deep-sea amphipod.</title>
        <authorList>
            <person name="Kobayashi H."/>
            <person name="Nagahama T."/>
            <person name="Arai W."/>
            <person name="Sasagawa Y."/>
            <person name="Umeda M."/>
            <person name="Hayashi T."/>
            <person name="Nikaido I."/>
            <person name="Watanabe H."/>
            <person name="Oguri K."/>
            <person name="Kitazato H."/>
            <person name="Fujioka K."/>
            <person name="Kido Y."/>
            <person name="Takami H."/>
        </authorList>
    </citation>
    <scope>NUCLEOTIDE SEQUENCE</scope>
    <source>
        <tissue evidence="17">Whole body</tissue>
    </source>
</reference>
<evidence type="ECO:0000256" key="2">
    <source>
        <dbReference type="ARBA" id="ARBA00004123"/>
    </source>
</evidence>
<dbReference type="SUPFAM" id="SSF52113">
    <property type="entry name" value="BRCT domain"/>
    <property type="match status" value="1"/>
</dbReference>
<feature type="domain" description="UmuC" evidence="16">
    <location>
        <begin position="611"/>
        <end position="976"/>
    </location>
</feature>
<protein>
    <recommendedName>
        <fullName evidence="4">DNA repair protein REV1</fullName>
    </recommendedName>
</protein>
<evidence type="ECO:0000256" key="9">
    <source>
        <dbReference type="ARBA" id="ARBA00022763"/>
    </source>
</evidence>
<dbReference type="Gene3D" id="3.40.50.10190">
    <property type="entry name" value="BRCT domain"/>
    <property type="match status" value="1"/>
</dbReference>
<feature type="compositionally biased region" description="Polar residues" evidence="14">
    <location>
        <begin position="1"/>
        <end position="10"/>
    </location>
</feature>
<feature type="compositionally biased region" description="Low complexity" evidence="14">
    <location>
        <begin position="1358"/>
        <end position="1367"/>
    </location>
</feature>
<dbReference type="Pfam" id="PF00817">
    <property type="entry name" value="IMS"/>
    <property type="match status" value="1"/>
</dbReference>
<feature type="compositionally biased region" description="Polar residues" evidence="14">
    <location>
        <begin position="372"/>
        <end position="388"/>
    </location>
</feature>
<dbReference type="Pfam" id="PF16727">
    <property type="entry name" value="REV1_C"/>
    <property type="match status" value="1"/>
</dbReference>
<evidence type="ECO:0000256" key="1">
    <source>
        <dbReference type="ARBA" id="ARBA00001946"/>
    </source>
</evidence>
<dbReference type="InterPro" id="IPR017961">
    <property type="entry name" value="DNA_pol_Y-fam_little_finger"/>
</dbReference>
<dbReference type="Gene3D" id="6.10.250.1490">
    <property type="match status" value="1"/>
</dbReference>
<proteinExistence type="evidence at transcript level"/>
<evidence type="ECO:0000313" key="17">
    <source>
        <dbReference type="EMBL" id="LAC20520.1"/>
    </source>
</evidence>
<evidence type="ECO:0000256" key="8">
    <source>
        <dbReference type="ARBA" id="ARBA00022723"/>
    </source>
</evidence>